<accession>A0ABS0BAY4</accession>
<proteinExistence type="predicted"/>
<evidence type="ECO:0000256" key="1">
    <source>
        <dbReference type="ARBA" id="ARBA00022741"/>
    </source>
</evidence>
<dbReference type="InterPro" id="IPR050445">
    <property type="entry name" value="Bact_polysacc_biosynth/exp"/>
</dbReference>
<comment type="caution">
    <text evidence="4">The sequence shown here is derived from an EMBL/GenBank/DDBJ whole genome shotgun (WGS) entry which is preliminary data.</text>
</comment>
<evidence type="ECO:0000256" key="2">
    <source>
        <dbReference type="ARBA" id="ARBA00022840"/>
    </source>
</evidence>
<dbReference type="PANTHER" id="PTHR32309">
    <property type="entry name" value="TYROSINE-PROTEIN KINASE"/>
    <property type="match status" value="1"/>
</dbReference>
<sequence length="247" mass="26896">MNQPSTLSPRNGDIERPASDRNVTPAMERQTLTPAQLQERSIISNSLAPRPEVNAFRDLRTRLQATADGHNFVTLVTAVSPGSGASYVCRNLAAAFAFHDTRSAMVLDCNPYHPSQHTTMRIEPVRGGLTDYLRDPETDLGDIVYETGVPRLRLIPAGSPDEFGGEYFSSFRMHLLLDTLRNRYPARYLLLDGPPVSSGPDARILSDLADIVVLVAGYGRDSPAAIAQAAANFDPNKFAGVVFNQGV</sequence>
<keyword evidence="5" id="KW-1185">Reference proteome</keyword>
<dbReference type="PANTHER" id="PTHR32309:SF13">
    <property type="entry name" value="FERRIC ENTEROBACTIN TRANSPORT PROTEIN FEPE"/>
    <property type="match status" value="1"/>
</dbReference>
<evidence type="ECO:0000313" key="5">
    <source>
        <dbReference type="Proteomes" id="UP001429984"/>
    </source>
</evidence>
<dbReference type="CDD" id="cd05387">
    <property type="entry name" value="BY-kinase"/>
    <property type="match status" value="1"/>
</dbReference>
<organism evidence="4 5">
    <name type="scientific">Lysobacter niastensis</name>
    <dbReference type="NCBI Taxonomy" id="380629"/>
    <lineage>
        <taxon>Bacteria</taxon>
        <taxon>Pseudomonadati</taxon>
        <taxon>Pseudomonadota</taxon>
        <taxon>Gammaproteobacteria</taxon>
        <taxon>Lysobacterales</taxon>
        <taxon>Lysobacteraceae</taxon>
        <taxon>Lysobacter</taxon>
    </lineage>
</organism>
<dbReference type="InterPro" id="IPR005702">
    <property type="entry name" value="Wzc-like_C"/>
</dbReference>
<dbReference type="SUPFAM" id="SSF52540">
    <property type="entry name" value="P-loop containing nucleoside triphosphate hydrolases"/>
    <property type="match status" value="1"/>
</dbReference>
<dbReference type="RefSeq" id="WP_194930927.1">
    <property type="nucleotide sequence ID" value="NZ_JADLZT010000005.1"/>
</dbReference>
<evidence type="ECO:0000256" key="3">
    <source>
        <dbReference type="SAM" id="MobiDB-lite"/>
    </source>
</evidence>
<gene>
    <name evidence="4" type="ORF">IU514_09760</name>
</gene>
<dbReference type="Gene3D" id="3.40.50.300">
    <property type="entry name" value="P-loop containing nucleotide triphosphate hydrolases"/>
    <property type="match status" value="1"/>
</dbReference>
<keyword evidence="1" id="KW-0547">Nucleotide-binding</keyword>
<keyword evidence="2" id="KW-0067">ATP-binding</keyword>
<dbReference type="EMBL" id="JADLZT010000005">
    <property type="protein sequence ID" value="MBF6024315.1"/>
    <property type="molecule type" value="Genomic_DNA"/>
</dbReference>
<feature type="region of interest" description="Disordered" evidence="3">
    <location>
        <begin position="1"/>
        <end position="30"/>
    </location>
</feature>
<dbReference type="Proteomes" id="UP001429984">
    <property type="component" value="Unassembled WGS sequence"/>
</dbReference>
<reference evidence="4 5" key="1">
    <citation type="submission" date="2020-11" db="EMBL/GenBank/DDBJ databases">
        <title>Draft Genome Sequence and Secondary Metabolite Biosynthetic Potential of the Lysobacter niastensis Type strain DSM 18481.</title>
        <authorList>
            <person name="Turrini P."/>
            <person name="Artuso I."/>
            <person name="Tescari M."/>
            <person name="Lugli G.A."/>
            <person name="Frangipani E."/>
            <person name="Ventura M."/>
            <person name="Visca P."/>
        </authorList>
    </citation>
    <scope>NUCLEOTIDE SEQUENCE [LARGE SCALE GENOMIC DNA]</scope>
    <source>
        <strain evidence="4 5">DSM 18481</strain>
    </source>
</reference>
<name>A0ABS0BAY4_9GAMM</name>
<protein>
    <submittedName>
        <fullName evidence="4">Polysaccharide biosynthesis protein</fullName>
    </submittedName>
</protein>
<dbReference type="InterPro" id="IPR027417">
    <property type="entry name" value="P-loop_NTPase"/>
</dbReference>
<evidence type="ECO:0000313" key="4">
    <source>
        <dbReference type="EMBL" id="MBF6024315.1"/>
    </source>
</evidence>